<dbReference type="KEGG" id="rti:DC20_00385"/>
<gene>
    <name evidence="2" type="ORF">DC20_00385</name>
</gene>
<proteinExistence type="predicted"/>
<evidence type="ECO:0000313" key="3">
    <source>
        <dbReference type="Proteomes" id="UP000061382"/>
    </source>
</evidence>
<accession>A0A0P0CLL9</accession>
<dbReference type="OrthoDB" id="1496278at2"/>
<evidence type="ECO:0000313" key="2">
    <source>
        <dbReference type="EMBL" id="ALI97730.1"/>
    </source>
</evidence>
<protein>
    <recommendedName>
        <fullName evidence="4">Outer membrane protein beta-barrel domain-containing protein</fullName>
    </recommendedName>
</protein>
<dbReference type="AlphaFoldDB" id="A0A0P0CLL9"/>
<keyword evidence="3" id="KW-1185">Reference proteome</keyword>
<sequence length="554" mass="62844">MINLYKSTCLIFCFCLFINKANAQDYIIKNVESERIDDILALELSISGDTNIVFFKDLSYKDNRLKKQVLRNNSNLSAKSSYVNIWLQFLNPLVYKVNVETKEEVDEDLNNATSNFITALNATGALLAGLPSASGTNINTAFGDILKGGNQMVFVHSPTQLGQTATEIKDFKSLQNLETIELYLWLNSDELSLYSKPETKKELLNILISAEEAFMQNSFETTSLEVFEEMKGLKTIASLKDNLKDINGRIVEKEVTTSLAYLISSMETSIIDVTDKIDHPEEIINVDSISFSDPNNQRSFDKNKHDFARNLVVVHLRGLLKKYQDILAKRKKQQEELLNCYKKLEAYQNSNDWEGEYYQLIKSLPIDRKNFQTISLKINHLTFNKNNPSLVTVEEKSVINRNFSVKRIRNVILVASTGGFYTDVNYNQFSTANDASGNATIVKTKEEKDYFNFGAGLNLFPNIRNSHFLPGLQFGVAAGQNYPMFLSGLCFNLPDYNITFSIGGLLTWNRQLSEKKEGDIITGGDAELQNLIRWKFDSTPKLYLGLNFNINTKK</sequence>
<dbReference type="PATRIC" id="fig|512763.3.peg.83"/>
<dbReference type="STRING" id="512763.DC20_00385"/>
<dbReference type="Proteomes" id="UP000061382">
    <property type="component" value="Chromosome"/>
</dbReference>
<evidence type="ECO:0008006" key="4">
    <source>
        <dbReference type="Google" id="ProtNLM"/>
    </source>
</evidence>
<keyword evidence="1" id="KW-0732">Signal</keyword>
<dbReference type="RefSeq" id="WP_062542020.1">
    <property type="nucleotide sequence ID" value="NZ_CP012643.1"/>
</dbReference>
<evidence type="ECO:0000256" key="1">
    <source>
        <dbReference type="SAM" id="SignalP"/>
    </source>
</evidence>
<organism evidence="2 3">
    <name type="scientific">Rufibacter tibetensis</name>
    <dbReference type="NCBI Taxonomy" id="512763"/>
    <lineage>
        <taxon>Bacteria</taxon>
        <taxon>Pseudomonadati</taxon>
        <taxon>Bacteroidota</taxon>
        <taxon>Cytophagia</taxon>
        <taxon>Cytophagales</taxon>
        <taxon>Hymenobacteraceae</taxon>
        <taxon>Rufibacter</taxon>
    </lineage>
</organism>
<feature type="signal peptide" evidence="1">
    <location>
        <begin position="1"/>
        <end position="23"/>
    </location>
</feature>
<reference evidence="2 3" key="1">
    <citation type="submission" date="2015-08" db="EMBL/GenBank/DDBJ databases">
        <title>Complete genome sequence of Rufibacter tibetensis strain 1351t, a radiation-resistant bacterium from tibet plateau.</title>
        <authorList>
            <person name="Dai J."/>
        </authorList>
    </citation>
    <scope>NUCLEOTIDE SEQUENCE [LARGE SCALE GENOMIC DNA]</scope>
    <source>
        <strain evidence="2 3">1351</strain>
    </source>
</reference>
<dbReference type="EMBL" id="CP012643">
    <property type="protein sequence ID" value="ALI97730.1"/>
    <property type="molecule type" value="Genomic_DNA"/>
</dbReference>
<name>A0A0P0CLL9_9BACT</name>
<feature type="chain" id="PRO_5006042674" description="Outer membrane protein beta-barrel domain-containing protein" evidence="1">
    <location>
        <begin position="24"/>
        <end position="554"/>
    </location>
</feature>